<name>A0A6M3KIM3_9ZZZZ</name>
<proteinExistence type="predicted"/>
<organism evidence="1">
    <name type="scientific">viral metagenome</name>
    <dbReference type="NCBI Taxonomy" id="1070528"/>
    <lineage>
        <taxon>unclassified sequences</taxon>
        <taxon>metagenomes</taxon>
        <taxon>organismal metagenomes</taxon>
    </lineage>
</organism>
<dbReference type="InterPro" id="IPR013321">
    <property type="entry name" value="Arc_rbn_hlx_hlx"/>
</dbReference>
<reference evidence="1" key="1">
    <citation type="submission" date="2020-03" db="EMBL/GenBank/DDBJ databases">
        <title>The deep terrestrial virosphere.</title>
        <authorList>
            <person name="Holmfeldt K."/>
            <person name="Nilsson E."/>
            <person name="Simone D."/>
            <person name="Lopez-Fernandez M."/>
            <person name="Wu X."/>
            <person name="de Brujin I."/>
            <person name="Lundin D."/>
            <person name="Andersson A."/>
            <person name="Bertilsson S."/>
            <person name="Dopson M."/>
        </authorList>
    </citation>
    <scope>NUCLEOTIDE SEQUENCE</scope>
    <source>
        <strain evidence="1">MM415A00556</strain>
    </source>
</reference>
<dbReference type="SUPFAM" id="SSF47598">
    <property type="entry name" value="Ribbon-helix-helix"/>
    <property type="match status" value="1"/>
</dbReference>
<dbReference type="AlphaFoldDB" id="A0A6M3KIM3"/>
<gene>
    <name evidence="1" type="ORF">MM415A00556_0005</name>
</gene>
<sequence length="52" mass="6230">MAKRVRPSVINIEVDPDTHLRLRLLTIKRQTSMRAVINQLIREYLDREERGE</sequence>
<evidence type="ECO:0000313" key="1">
    <source>
        <dbReference type="EMBL" id="QJA81285.1"/>
    </source>
</evidence>
<dbReference type="GO" id="GO:0006355">
    <property type="term" value="P:regulation of DNA-templated transcription"/>
    <property type="evidence" value="ECO:0007669"/>
    <property type="project" value="InterPro"/>
</dbReference>
<dbReference type="InterPro" id="IPR015354">
    <property type="entry name" value="DNA_partition_ParG"/>
</dbReference>
<dbReference type="Gene3D" id="1.10.1220.10">
    <property type="entry name" value="Met repressor-like"/>
    <property type="match status" value="1"/>
</dbReference>
<protein>
    <submittedName>
        <fullName evidence="1">Uncharacterized protein</fullName>
    </submittedName>
</protein>
<dbReference type="EMBL" id="MT142454">
    <property type="protein sequence ID" value="QJA81285.1"/>
    <property type="molecule type" value="Genomic_DNA"/>
</dbReference>
<accession>A0A6M3KIM3</accession>
<dbReference type="InterPro" id="IPR010985">
    <property type="entry name" value="Ribbon_hlx_hlx"/>
</dbReference>
<dbReference type="Pfam" id="PF09274">
    <property type="entry name" value="ParG"/>
    <property type="match status" value="1"/>
</dbReference>